<evidence type="ECO:0000313" key="2">
    <source>
        <dbReference type="Proteomes" id="UP000190080"/>
    </source>
</evidence>
<dbReference type="RefSeq" id="WP_079422212.1">
    <property type="nucleotide sequence ID" value="NZ_MZGV01000005.1"/>
</dbReference>
<dbReference type="STRING" id="1450648.CLORY_07750"/>
<dbReference type="AlphaFoldDB" id="A0A1V4IWL8"/>
<reference evidence="1 2" key="1">
    <citation type="submission" date="2017-03" db="EMBL/GenBank/DDBJ databases">
        <title>Genome sequence of Clostridium oryzae DSM 28571.</title>
        <authorList>
            <person name="Poehlein A."/>
            <person name="Daniel R."/>
        </authorList>
    </citation>
    <scope>NUCLEOTIDE SEQUENCE [LARGE SCALE GENOMIC DNA]</scope>
    <source>
        <strain evidence="1 2">DSM 28571</strain>
    </source>
</reference>
<accession>A0A1V4IWL8</accession>
<dbReference type="Pfam" id="PF12669">
    <property type="entry name" value="FeoB_associated"/>
    <property type="match status" value="1"/>
</dbReference>
<proteinExistence type="predicted"/>
<dbReference type="EMBL" id="MZGV01000005">
    <property type="protein sequence ID" value="OPJ64210.1"/>
    <property type="molecule type" value="Genomic_DNA"/>
</dbReference>
<protein>
    <submittedName>
        <fullName evidence="1">Virus attachment protein p12 family protein</fullName>
    </submittedName>
</protein>
<dbReference type="Proteomes" id="UP000190080">
    <property type="component" value="Unassembled WGS sequence"/>
</dbReference>
<organism evidence="1 2">
    <name type="scientific">Clostridium oryzae</name>
    <dbReference type="NCBI Taxonomy" id="1450648"/>
    <lineage>
        <taxon>Bacteria</taxon>
        <taxon>Bacillati</taxon>
        <taxon>Bacillota</taxon>
        <taxon>Clostridia</taxon>
        <taxon>Eubacteriales</taxon>
        <taxon>Clostridiaceae</taxon>
        <taxon>Clostridium</taxon>
    </lineage>
</organism>
<gene>
    <name evidence="1" type="ORF">CLORY_07750</name>
</gene>
<evidence type="ECO:0000313" key="1">
    <source>
        <dbReference type="EMBL" id="OPJ64210.1"/>
    </source>
</evidence>
<name>A0A1V4IWL8_9CLOT</name>
<sequence>MGTVIVGIIVLGVLALSVRSMIKSKKSGKSLQCGCDCKDCGGHCH</sequence>
<keyword evidence="2" id="KW-1185">Reference proteome</keyword>
<comment type="caution">
    <text evidence="1">The sequence shown here is derived from an EMBL/GenBank/DDBJ whole genome shotgun (WGS) entry which is preliminary data.</text>
</comment>